<reference evidence="7" key="1">
    <citation type="journal article" date="2020" name="Stud. Mycol.">
        <title>101 Dothideomycetes genomes: a test case for predicting lifestyles and emergence of pathogens.</title>
        <authorList>
            <person name="Haridas S."/>
            <person name="Albert R."/>
            <person name="Binder M."/>
            <person name="Bloem J."/>
            <person name="Labutti K."/>
            <person name="Salamov A."/>
            <person name="Andreopoulos B."/>
            <person name="Baker S."/>
            <person name="Barry K."/>
            <person name="Bills G."/>
            <person name="Bluhm B."/>
            <person name="Cannon C."/>
            <person name="Castanera R."/>
            <person name="Culley D."/>
            <person name="Daum C."/>
            <person name="Ezra D."/>
            <person name="Gonzalez J."/>
            <person name="Henrissat B."/>
            <person name="Kuo A."/>
            <person name="Liang C."/>
            <person name="Lipzen A."/>
            <person name="Lutzoni F."/>
            <person name="Magnuson J."/>
            <person name="Mondo S."/>
            <person name="Nolan M."/>
            <person name="Ohm R."/>
            <person name="Pangilinan J."/>
            <person name="Park H.-J."/>
            <person name="Ramirez L."/>
            <person name="Alfaro M."/>
            <person name="Sun H."/>
            <person name="Tritt A."/>
            <person name="Yoshinaga Y."/>
            <person name="Zwiers L.-H."/>
            <person name="Turgeon B."/>
            <person name="Goodwin S."/>
            <person name="Spatafora J."/>
            <person name="Crous P."/>
            <person name="Grigoriev I."/>
        </authorList>
    </citation>
    <scope>NUCLEOTIDE SEQUENCE</scope>
    <source>
        <strain evidence="7">CBS 119687</strain>
    </source>
</reference>
<feature type="transmembrane region" description="Helical" evidence="5">
    <location>
        <begin position="150"/>
        <end position="168"/>
    </location>
</feature>
<evidence type="ECO:0000313" key="8">
    <source>
        <dbReference type="Proteomes" id="UP000799771"/>
    </source>
</evidence>
<dbReference type="GO" id="GO:0005886">
    <property type="term" value="C:plasma membrane"/>
    <property type="evidence" value="ECO:0007669"/>
    <property type="project" value="TreeGrafter"/>
</dbReference>
<evidence type="ECO:0000256" key="2">
    <source>
        <dbReference type="ARBA" id="ARBA00022692"/>
    </source>
</evidence>
<dbReference type="Proteomes" id="UP000799771">
    <property type="component" value="Unassembled WGS sequence"/>
</dbReference>
<evidence type="ECO:0000256" key="1">
    <source>
        <dbReference type="ARBA" id="ARBA00004141"/>
    </source>
</evidence>
<dbReference type="GeneID" id="54412737"/>
<protein>
    <recommendedName>
        <fullName evidence="6">MARVEL domain-containing protein</fullName>
    </recommendedName>
</protein>
<dbReference type="GO" id="GO:0072659">
    <property type="term" value="P:protein localization to plasma membrane"/>
    <property type="evidence" value="ECO:0007669"/>
    <property type="project" value="TreeGrafter"/>
</dbReference>
<keyword evidence="8" id="KW-1185">Reference proteome</keyword>
<organism evidence="7 8">
    <name type="scientific">Dothidotthia symphoricarpi CBS 119687</name>
    <dbReference type="NCBI Taxonomy" id="1392245"/>
    <lineage>
        <taxon>Eukaryota</taxon>
        <taxon>Fungi</taxon>
        <taxon>Dikarya</taxon>
        <taxon>Ascomycota</taxon>
        <taxon>Pezizomycotina</taxon>
        <taxon>Dothideomycetes</taxon>
        <taxon>Pleosporomycetidae</taxon>
        <taxon>Pleosporales</taxon>
        <taxon>Dothidotthiaceae</taxon>
        <taxon>Dothidotthia</taxon>
    </lineage>
</organism>
<comment type="subcellular location">
    <subcellularLocation>
        <location evidence="1">Membrane</location>
        <topology evidence="1">Multi-pass membrane protein</topology>
    </subcellularLocation>
</comment>
<dbReference type="PANTHER" id="PTHR28165:SF2">
    <property type="entry name" value="MARVEL DOMAIN-CONTAINING PROTEIN"/>
    <property type="match status" value="1"/>
</dbReference>
<dbReference type="RefSeq" id="XP_033526753.1">
    <property type="nucleotide sequence ID" value="XM_033672305.1"/>
</dbReference>
<keyword evidence="3 5" id="KW-1133">Transmembrane helix</keyword>
<feature type="transmembrane region" description="Helical" evidence="5">
    <location>
        <begin position="42"/>
        <end position="66"/>
    </location>
</feature>
<dbReference type="EMBL" id="ML977501">
    <property type="protein sequence ID" value="KAF2132366.1"/>
    <property type="molecule type" value="Genomic_DNA"/>
</dbReference>
<gene>
    <name evidence="7" type="ORF">P153DRAFT_421320</name>
</gene>
<dbReference type="InterPro" id="IPR008253">
    <property type="entry name" value="Marvel"/>
</dbReference>
<evidence type="ECO:0000259" key="6">
    <source>
        <dbReference type="Pfam" id="PF01284"/>
    </source>
</evidence>
<feature type="transmembrane region" description="Helical" evidence="5">
    <location>
        <begin position="72"/>
        <end position="93"/>
    </location>
</feature>
<accession>A0A6A6ALC1</accession>
<dbReference type="AlphaFoldDB" id="A0A6A6ALC1"/>
<keyword evidence="2 5" id="KW-0812">Transmembrane</keyword>
<evidence type="ECO:0000313" key="7">
    <source>
        <dbReference type="EMBL" id="KAF2132366.1"/>
    </source>
</evidence>
<sequence length="175" mass="18368">MSSSPLLHYALRAAQALFATIALGLTITLIHGHHWGPVPTTLGFAAFVGVISLLGAAAGFASHTYAVLEGKVGILIDGVVAVANMAAGILLAIKLRGVSCRSYGADSSDKLAGSEILNGGCRAHECYYFLQREGWPGHLVARCREARADMVFLFLVGGVVGGCGVLAWRRGRRGY</sequence>
<dbReference type="GO" id="GO:0032126">
    <property type="term" value="C:eisosome"/>
    <property type="evidence" value="ECO:0007669"/>
    <property type="project" value="TreeGrafter"/>
</dbReference>
<dbReference type="InterPro" id="IPR052649">
    <property type="entry name" value="NCE102-like"/>
</dbReference>
<evidence type="ECO:0000256" key="3">
    <source>
        <dbReference type="ARBA" id="ARBA00022989"/>
    </source>
</evidence>
<name>A0A6A6ALC1_9PLEO</name>
<dbReference type="OrthoDB" id="2017497at2759"/>
<dbReference type="Pfam" id="PF01284">
    <property type="entry name" value="MARVEL"/>
    <property type="match status" value="1"/>
</dbReference>
<keyword evidence="4 5" id="KW-0472">Membrane</keyword>
<proteinExistence type="predicted"/>
<dbReference type="PANTHER" id="PTHR28165">
    <property type="entry name" value="NON-CLASSICAL EXPORT PROTEIN 2-RELATED"/>
    <property type="match status" value="1"/>
</dbReference>
<feature type="transmembrane region" description="Helical" evidence="5">
    <location>
        <begin position="6"/>
        <end position="30"/>
    </location>
</feature>
<dbReference type="GO" id="GO:0070941">
    <property type="term" value="P:eisosome assembly"/>
    <property type="evidence" value="ECO:0007669"/>
    <property type="project" value="TreeGrafter"/>
</dbReference>
<evidence type="ECO:0000256" key="5">
    <source>
        <dbReference type="SAM" id="Phobius"/>
    </source>
</evidence>
<evidence type="ECO:0000256" key="4">
    <source>
        <dbReference type="ARBA" id="ARBA00023136"/>
    </source>
</evidence>
<feature type="domain" description="MARVEL" evidence="6">
    <location>
        <begin position="7"/>
        <end position="156"/>
    </location>
</feature>